<sequence length="397" mass="43699">MARQPAARQARHNALTGAPPRLRPDLHQSMVDARLWRRFDWLLLTAVILLVTFGVAMIFSATRNEGNPSVERSWLDQAITAVIGLMVLMTFSILDYTLLKNFAAPIYIGVVAALALVLIIGIERQGARRWFSLGGFDLQPGELAKLALTIVLAKLIADRQGRRPYLETLLLSSLLVAPCIVLILLQPNLSTALTIAFLWLVIVFVGGIERQHILIMSVVGLAIVLLVTQLPAFQTYQLRRIELLLGLTDEPGANYQSEQALIALGNGGLFGQGYLQGQQTQLRFFPVRHTDFIFSVIGEELGFVGCVIFMVLLATVILRALRAAIIARDTFGRLLCTGIAATLFLQTYINLAMQVGLMPVTGVPLPFVSYARSSLITLMIAVGIVESVAMRYKKLEF</sequence>
<feature type="transmembrane region" description="Helical" evidence="7">
    <location>
        <begin position="330"/>
        <end position="349"/>
    </location>
</feature>
<reference evidence="8 9" key="1">
    <citation type="submission" date="2017-11" db="EMBL/GenBank/DDBJ databases">
        <title>Evolution of Phototrophy in the Chloroflexi Phylum Driven by Horizontal Gene Transfer.</title>
        <authorList>
            <person name="Ward L.M."/>
            <person name="Hemp J."/>
            <person name="Shih P.M."/>
            <person name="Mcglynn S.E."/>
            <person name="Fischer W."/>
        </authorList>
    </citation>
    <scope>NUCLEOTIDE SEQUENCE [LARGE SCALE GENOMIC DNA]</scope>
    <source>
        <strain evidence="8">JP3_7</strain>
    </source>
</reference>
<dbReference type="InterPro" id="IPR001182">
    <property type="entry name" value="FtsW/RodA"/>
</dbReference>
<dbReference type="GO" id="GO:0008360">
    <property type="term" value="P:regulation of cell shape"/>
    <property type="evidence" value="ECO:0007669"/>
    <property type="project" value="UniProtKB-KW"/>
</dbReference>
<proteinExistence type="predicted"/>
<feature type="transmembrane region" description="Helical" evidence="7">
    <location>
        <begin position="41"/>
        <end position="62"/>
    </location>
</feature>
<dbReference type="Proteomes" id="UP000230790">
    <property type="component" value="Unassembled WGS sequence"/>
</dbReference>
<feature type="transmembrane region" description="Helical" evidence="7">
    <location>
        <begin position="164"/>
        <end position="185"/>
    </location>
</feature>
<comment type="subcellular location">
    <subcellularLocation>
        <location evidence="1">Membrane</location>
        <topology evidence="1">Multi-pass membrane protein</topology>
    </subcellularLocation>
</comment>
<feature type="transmembrane region" description="Helical" evidence="7">
    <location>
        <begin position="102"/>
        <end position="122"/>
    </location>
</feature>
<feature type="transmembrane region" description="Helical" evidence="7">
    <location>
        <begin position="191"/>
        <end position="208"/>
    </location>
</feature>
<comment type="caution">
    <text evidence="8">The sequence shown here is derived from an EMBL/GenBank/DDBJ whole genome shotgun (WGS) entry which is preliminary data.</text>
</comment>
<evidence type="ECO:0000256" key="7">
    <source>
        <dbReference type="SAM" id="Phobius"/>
    </source>
</evidence>
<evidence type="ECO:0000256" key="5">
    <source>
        <dbReference type="ARBA" id="ARBA00023136"/>
    </source>
</evidence>
<evidence type="ECO:0000256" key="6">
    <source>
        <dbReference type="SAM" id="MobiDB-lite"/>
    </source>
</evidence>
<dbReference type="PANTHER" id="PTHR30474">
    <property type="entry name" value="CELL CYCLE PROTEIN"/>
    <property type="match status" value="1"/>
</dbReference>
<keyword evidence="3" id="KW-0133">Cell shape</keyword>
<dbReference type="NCBIfam" id="TIGR02210">
    <property type="entry name" value="rodA_shape"/>
    <property type="match status" value="1"/>
</dbReference>
<dbReference type="GO" id="GO:0051301">
    <property type="term" value="P:cell division"/>
    <property type="evidence" value="ECO:0007669"/>
    <property type="project" value="InterPro"/>
</dbReference>
<dbReference type="GO" id="GO:0032153">
    <property type="term" value="C:cell division site"/>
    <property type="evidence" value="ECO:0007669"/>
    <property type="project" value="TreeGrafter"/>
</dbReference>
<organism evidence="8 9">
    <name type="scientific">Candidatus Thermofonsia Clade 3 bacterium</name>
    <dbReference type="NCBI Taxonomy" id="2364212"/>
    <lineage>
        <taxon>Bacteria</taxon>
        <taxon>Bacillati</taxon>
        <taxon>Chloroflexota</taxon>
        <taxon>Candidatus Thermofontia</taxon>
        <taxon>Candidatus Thermofonsia Clade 3</taxon>
    </lineage>
</organism>
<feature type="region of interest" description="Disordered" evidence="6">
    <location>
        <begin position="1"/>
        <end position="21"/>
    </location>
</feature>
<accession>A0A2M8QCJ7</accession>
<dbReference type="AlphaFoldDB" id="A0A2M8QCJ7"/>
<keyword evidence="4 7" id="KW-1133">Transmembrane helix</keyword>
<dbReference type="PANTHER" id="PTHR30474:SF1">
    <property type="entry name" value="PEPTIDOGLYCAN GLYCOSYLTRANSFERASE MRDB"/>
    <property type="match status" value="1"/>
</dbReference>
<dbReference type="EMBL" id="PGTN01000047">
    <property type="protein sequence ID" value="PJF47482.1"/>
    <property type="molecule type" value="Genomic_DNA"/>
</dbReference>
<dbReference type="InterPro" id="IPR011923">
    <property type="entry name" value="RodA/MrdB"/>
</dbReference>
<dbReference type="Pfam" id="PF01098">
    <property type="entry name" value="FTSW_RODA_SPOVE"/>
    <property type="match status" value="1"/>
</dbReference>
<evidence type="ECO:0000256" key="2">
    <source>
        <dbReference type="ARBA" id="ARBA00022692"/>
    </source>
</evidence>
<protein>
    <submittedName>
        <fullName evidence="8">Rod shape-determining protein RodA</fullName>
    </submittedName>
</protein>
<evidence type="ECO:0000313" key="8">
    <source>
        <dbReference type="EMBL" id="PJF47482.1"/>
    </source>
</evidence>
<dbReference type="GO" id="GO:0005886">
    <property type="term" value="C:plasma membrane"/>
    <property type="evidence" value="ECO:0007669"/>
    <property type="project" value="TreeGrafter"/>
</dbReference>
<feature type="transmembrane region" description="Helical" evidence="7">
    <location>
        <begin position="213"/>
        <end position="233"/>
    </location>
</feature>
<evidence type="ECO:0000256" key="4">
    <source>
        <dbReference type="ARBA" id="ARBA00022989"/>
    </source>
</evidence>
<dbReference type="GO" id="GO:0015648">
    <property type="term" value="F:lipid-linked peptidoglycan transporter activity"/>
    <property type="evidence" value="ECO:0007669"/>
    <property type="project" value="TreeGrafter"/>
</dbReference>
<evidence type="ECO:0000256" key="3">
    <source>
        <dbReference type="ARBA" id="ARBA00022960"/>
    </source>
</evidence>
<evidence type="ECO:0000313" key="9">
    <source>
        <dbReference type="Proteomes" id="UP000230790"/>
    </source>
</evidence>
<feature type="transmembrane region" description="Helical" evidence="7">
    <location>
        <begin position="369"/>
        <end position="389"/>
    </location>
</feature>
<name>A0A2M8QCJ7_9CHLR</name>
<evidence type="ECO:0000256" key="1">
    <source>
        <dbReference type="ARBA" id="ARBA00004141"/>
    </source>
</evidence>
<keyword evidence="2 7" id="KW-0812">Transmembrane</keyword>
<feature type="transmembrane region" description="Helical" evidence="7">
    <location>
        <begin position="74"/>
        <end position="96"/>
    </location>
</feature>
<feature type="transmembrane region" description="Helical" evidence="7">
    <location>
        <begin position="292"/>
        <end position="318"/>
    </location>
</feature>
<gene>
    <name evidence="8" type="ORF">CUN48_08495</name>
</gene>
<keyword evidence="5 7" id="KW-0472">Membrane</keyword>